<dbReference type="InterPro" id="IPR036390">
    <property type="entry name" value="WH_DNA-bd_sf"/>
</dbReference>
<dbReference type="SUPFAM" id="SSF46785">
    <property type="entry name" value="Winged helix' DNA-binding domain"/>
    <property type="match status" value="1"/>
</dbReference>
<sequence>MAAVISYRKLERLIKGFANHRRIEIMDLLSREPELSVEEVSGRLKIGYENASDHLRKLAIAGLVLKRNEGSAVRHKLTSRAESILVFCKRLQ</sequence>
<comment type="caution">
    <text evidence="5">The sequence shown here is derived from an EMBL/GenBank/DDBJ whole genome shotgun (WGS) entry which is preliminary data.</text>
</comment>
<dbReference type="EMBL" id="MFLL01000008">
    <property type="protein sequence ID" value="OGG69856.1"/>
    <property type="molecule type" value="Genomic_DNA"/>
</dbReference>
<evidence type="ECO:0000256" key="3">
    <source>
        <dbReference type="ARBA" id="ARBA00023163"/>
    </source>
</evidence>
<dbReference type="GO" id="GO:0003700">
    <property type="term" value="F:DNA-binding transcription factor activity"/>
    <property type="evidence" value="ECO:0007669"/>
    <property type="project" value="InterPro"/>
</dbReference>
<dbReference type="InterPro" id="IPR001845">
    <property type="entry name" value="HTH_ArsR_DNA-bd_dom"/>
</dbReference>
<evidence type="ECO:0000256" key="2">
    <source>
        <dbReference type="ARBA" id="ARBA00023125"/>
    </source>
</evidence>
<dbReference type="PROSITE" id="PS50987">
    <property type="entry name" value="HTH_ARSR_2"/>
    <property type="match status" value="1"/>
</dbReference>
<dbReference type="InterPro" id="IPR036388">
    <property type="entry name" value="WH-like_DNA-bd_sf"/>
</dbReference>
<keyword evidence="1" id="KW-0805">Transcription regulation</keyword>
<gene>
    <name evidence="5" type="ORF">A3C20_02495</name>
</gene>
<dbReference type="InterPro" id="IPR051081">
    <property type="entry name" value="HTH_MetalResp_TranReg"/>
</dbReference>
<keyword evidence="3" id="KW-0804">Transcription</keyword>
<accession>A0A1F6E874</accession>
<dbReference type="Proteomes" id="UP000176914">
    <property type="component" value="Unassembled WGS sequence"/>
</dbReference>
<evidence type="ECO:0000313" key="6">
    <source>
        <dbReference type="Proteomes" id="UP000176914"/>
    </source>
</evidence>
<proteinExistence type="predicted"/>
<dbReference type="PANTHER" id="PTHR33154">
    <property type="entry name" value="TRANSCRIPTIONAL REGULATOR, ARSR FAMILY"/>
    <property type="match status" value="1"/>
</dbReference>
<dbReference type="AlphaFoldDB" id="A0A1F6E874"/>
<dbReference type="Gene3D" id="1.10.10.10">
    <property type="entry name" value="Winged helix-like DNA-binding domain superfamily/Winged helix DNA-binding domain"/>
    <property type="match status" value="1"/>
</dbReference>
<dbReference type="InterPro" id="IPR011991">
    <property type="entry name" value="ArsR-like_HTH"/>
</dbReference>
<keyword evidence="2" id="KW-0238">DNA-binding</keyword>
<dbReference type="Pfam" id="PF01022">
    <property type="entry name" value="HTH_5"/>
    <property type="match status" value="1"/>
</dbReference>
<dbReference type="CDD" id="cd00090">
    <property type="entry name" value="HTH_ARSR"/>
    <property type="match status" value="1"/>
</dbReference>
<name>A0A1F6E874_9BACT</name>
<evidence type="ECO:0000256" key="1">
    <source>
        <dbReference type="ARBA" id="ARBA00023015"/>
    </source>
</evidence>
<dbReference type="PANTHER" id="PTHR33154:SF33">
    <property type="entry name" value="TRANSCRIPTIONAL REPRESSOR SDPR"/>
    <property type="match status" value="1"/>
</dbReference>
<reference evidence="5 6" key="1">
    <citation type="journal article" date="2016" name="Nat. Commun.">
        <title>Thousands of microbial genomes shed light on interconnected biogeochemical processes in an aquifer system.</title>
        <authorList>
            <person name="Anantharaman K."/>
            <person name="Brown C.T."/>
            <person name="Hug L.A."/>
            <person name="Sharon I."/>
            <person name="Castelle C.J."/>
            <person name="Probst A.J."/>
            <person name="Thomas B.C."/>
            <person name="Singh A."/>
            <person name="Wilkins M.J."/>
            <person name="Karaoz U."/>
            <person name="Brodie E.L."/>
            <person name="Williams K.H."/>
            <person name="Hubbard S.S."/>
            <person name="Banfield J.F."/>
        </authorList>
    </citation>
    <scope>NUCLEOTIDE SEQUENCE [LARGE SCALE GENOMIC DNA]</scope>
</reference>
<protein>
    <recommendedName>
        <fullName evidence="4">HTH arsR-type domain-containing protein</fullName>
    </recommendedName>
</protein>
<dbReference type="SMART" id="SM00418">
    <property type="entry name" value="HTH_ARSR"/>
    <property type="match status" value="1"/>
</dbReference>
<evidence type="ECO:0000313" key="5">
    <source>
        <dbReference type="EMBL" id="OGG69856.1"/>
    </source>
</evidence>
<dbReference type="PRINTS" id="PR00778">
    <property type="entry name" value="HTHARSR"/>
</dbReference>
<evidence type="ECO:0000259" key="4">
    <source>
        <dbReference type="PROSITE" id="PS50987"/>
    </source>
</evidence>
<dbReference type="GO" id="GO:0003677">
    <property type="term" value="F:DNA binding"/>
    <property type="evidence" value="ECO:0007669"/>
    <property type="project" value="UniProtKB-KW"/>
</dbReference>
<organism evidence="5 6">
    <name type="scientific">Candidatus Kaiserbacteria bacterium RIFCSPHIGHO2_02_FULL_55_25</name>
    <dbReference type="NCBI Taxonomy" id="1798498"/>
    <lineage>
        <taxon>Bacteria</taxon>
        <taxon>Candidatus Kaiseribacteriota</taxon>
    </lineage>
</organism>
<feature type="domain" description="HTH arsR-type" evidence="4">
    <location>
        <begin position="2"/>
        <end position="92"/>
    </location>
</feature>